<feature type="binding site" evidence="9">
    <location>
        <position position="285"/>
    </location>
    <ligand>
        <name>K(+)</name>
        <dbReference type="ChEBI" id="CHEBI:29103"/>
    </ligand>
</feature>
<feature type="binding site" evidence="9">
    <location>
        <position position="283"/>
    </location>
    <ligand>
        <name>K(+)</name>
        <dbReference type="ChEBI" id="CHEBI:29103"/>
    </ligand>
</feature>
<feature type="binding site" evidence="9">
    <location>
        <begin position="55"/>
        <end position="59"/>
    </location>
    <ligand>
        <name>substrate</name>
    </ligand>
</feature>
<dbReference type="Proteomes" id="UP001595914">
    <property type="component" value="Unassembled WGS sequence"/>
</dbReference>
<dbReference type="CDD" id="cd01174">
    <property type="entry name" value="ribokinase"/>
    <property type="match status" value="1"/>
</dbReference>
<keyword evidence="13" id="KW-1185">Reference proteome</keyword>
<comment type="similarity">
    <text evidence="9">Belongs to the carbohydrate kinase PfkB family. Ribokinase subfamily.</text>
</comment>
<evidence type="ECO:0000313" key="12">
    <source>
        <dbReference type="EMBL" id="MFC4603193.1"/>
    </source>
</evidence>
<organism evidence="12 13">
    <name type="scientific">Rhodococcus kronopolitis</name>
    <dbReference type="NCBI Taxonomy" id="1460226"/>
    <lineage>
        <taxon>Bacteria</taxon>
        <taxon>Bacillati</taxon>
        <taxon>Actinomycetota</taxon>
        <taxon>Actinomycetes</taxon>
        <taxon>Mycobacteriales</taxon>
        <taxon>Nocardiaceae</taxon>
        <taxon>Rhodococcus</taxon>
    </lineage>
</organism>
<evidence type="ECO:0000256" key="8">
    <source>
        <dbReference type="ARBA" id="ARBA00023277"/>
    </source>
</evidence>
<dbReference type="RefSeq" id="WP_378414947.1">
    <property type="nucleotide sequence ID" value="NZ_JBHSFO010000002.1"/>
</dbReference>
<comment type="subunit">
    <text evidence="9">Homodimer.</text>
</comment>
<feature type="domain" description="Carbohydrate kinase PfkB" evidence="11">
    <location>
        <begin position="18"/>
        <end position="288"/>
    </location>
</feature>
<feature type="binding site" evidence="9">
    <location>
        <position position="280"/>
    </location>
    <ligand>
        <name>K(+)</name>
        <dbReference type="ChEBI" id="CHEBI:29103"/>
    </ligand>
</feature>
<comment type="cofactor">
    <cofactor evidence="9">
        <name>Mg(2+)</name>
        <dbReference type="ChEBI" id="CHEBI:18420"/>
    </cofactor>
    <text evidence="9">Requires a divalent cation, most likely magnesium in vivo, as an electrophilic catalyst to aid phosphoryl group transfer. It is the chelate of the metal and the nucleotide that is the actual substrate.</text>
</comment>
<comment type="catalytic activity">
    <reaction evidence="9">
        <text>D-ribose + ATP = D-ribose 5-phosphate + ADP + H(+)</text>
        <dbReference type="Rhea" id="RHEA:13697"/>
        <dbReference type="ChEBI" id="CHEBI:15378"/>
        <dbReference type="ChEBI" id="CHEBI:30616"/>
        <dbReference type="ChEBI" id="CHEBI:47013"/>
        <dbReference type="ChEBI" id="CHEBI:78346"/>
        <dbReference type="ChEBI" id="CHEBI:456216"/>
        <dbReference type="EC" id="2.7.1.15"/>
    </reaction>
</comment>
<dbReference type="EMBL" id="JBHSFO010000002">
    <property type="protein sequence ID" value="MFC4603193.1"/>
    <property type="molecule type" value="Genomic_DNA"/>
</dbReference>
<feature type="binding site" evidence="9">
    <location>
        <position position="252"/>
    </location>
    <ligand>
        <name>substrate</name>
    </ligand>
</feature>
<comment type="function">
    <text evidence="9">Catalyzes the phosphorylation of ribose at O-5 in a reaction requiring ATP and magnesium. The resulting D-ribose-5-phosphate can then be used either for sythesis of nucleotides, histidine, and tryptophan, or as a component of the pentose phosphate pathway.</text>
</comment>
<dbReference type="InterPro" id="IPR029056">
    <property type="entry name" value="Ribokinase-like"/>
</dbReference>
<dbReference type="PRINTS" id="PR00990">
    <property type="entry name" value="RIBOKINASE"/>
</dbReference>
<dbReference type="Gene3D" id="3.40.1190.20">
    <property type="match status" value="1"/>
</dbReference>
<sequence length="302" mass="30430">MAADVASAPGLATDTRAARIAVLGSINMDLAAATDRLPRPGETVLGHSLHTGPGGKGANQAVAAARAGATVTFLGAVGDDVFALQLRQHLVDAEVDARLLRETSGPSGVALITVAADGENSIVATPGANATMTELDAGELDAVAAADLLLCQLELPLSTVLAGARHAHDNAVTVVLNPSPARPLPDPLLDCVDVLVVNETEAGQLGAATLRRVPHLVTTVGARGASYRGPDGAAVQESPPTVRVLDSTGAGDALTGELAASWHRGPEVALRRAVTAGALATTRRGADTAPTRAQVDAALDRP</sequence>
<evidence type="ECO:0000256" key="2">
    <source>
        <dbReference type="ARBA" id="ARBA00022723"/>
    </source>
</evidence>
<dbReference type="GO" id="GO:0004747">
    <property type="term" value="F:ribokinase activity"/>
    <property type="evidence" value="ECO:0007669"/>
    <property type="project" value="UniProtKB-EC"/>
</dbReference>
<keyword evidence="9" id="KW-0963">Cytoplasm</keyword>
<keyword evidence="1 9" id="KW-0808">Transferase</keyword>
<evidence type="ECO:0000256" key="10">
    <source>
        <dbReference type="SAM" id="MobiDB-lite"/>
    </source>
</evidence>
<reference evidence="13" key="1">
    <citation type="journal article" date="2019" name="Int. J. Syst. Evol. Microbiol.">
        <title>The Global Catalogue of Microorganisms (GCM) 10K type strain sequencing project: providing services to taxonomists for standard genome sequencing and annotation.</title>
        <authorList>
            <consortium name="The Broad Institute Genomics Platform"/>
            <consortium name="The Broad Institute Genome Sequencing Center for Infectious Disease"/>
            <person name="Wu L."/>
            <person name="Ma J."/>
        </authorList>
    </citation>
    <scope>NUCLEOTIDE SEQUENCE [LARGE SCALE GENOMIC DNA]</scope>
    <source>
        <strain evidence="13">CCUG 54520</strain>
    </source>
</reference>
<keyword evidence="8 9" id="KW-0119">Carbohydrate metabolism</keyword>
<evidence type="ECO:0000256" key="9">
    <source>
        <dbReference type="HAMAP-Rule" id="MF_01987"/>
    </source>
</evidence>
<name>A0ABV9FPI7_9NOCA</name>
<keyword evidence="2 9" id="KW-0479">Metal-binding</keyword>
<feature type="region of interest" description="Disordered" evidence="10">
    <location>
        <begin position="281"/>
        <end position="302"/>
    </location>
</feature>
<dbReference type="PANTHER" id="PTHR10584">
    <property type="entry name" value="SUGAR KINASE"/>
    <property type="match status" value="1"/>
</dbReference>
<keyword evidence="7 9" id="KW-0630">Potassium</keyword>
<dbReference type="InterPro" id="IPR002139">
    <property type="entry name" value="Ribo/fructo_kinase"/>
</dbReference>
<evidence type="ECO:0000313" key="13">
    <source>
        <dbReference type="Proteomes" id="UP001595914"/>
    </source>
</evidence>
<accession>A0ABV9FPI7</accession>
<feature type="binding site" evidence="9">
    <location>
        <position position="154"/>
    </location>
    <ligand>
        <name>substrate</name>
    </ligand>
</feature>
<comment type="activity regulation">
    <text evidence="9">Activated by a monovalent cation that binds near, but not in, the active site. The most likely occupant of the site in vivo is potassium. Ion binding induces a conformational change that may alter substrate affinity.</text>
</comment>
<evidence type="ECO:0000256" key="4">
    <source>
        <dbReference type="ARBA" id="ARBA00022777"/>
    </source>
</evidence>
<dbReference type="InterPro" id="IPR011877">
    <property type="entry name" value="Ribokinase"/>
</dbReference>
<feature type="binding site" evidence="9">
    <location>
        <begin position="251"/>
        <end position="252"/>
    </location>
    <ligand>
        <name>ATP</name>
        <dbReference type="ChEBI" id="CHEBI:30616"/>
    </ligand>
</feature>
<dbReference type="InterPro" id="IPR011611">
    <property type="entry name" value="PfkB_dom"/>
</dbReference>
<evidence type="ECO:0000256" key="7">
    <source>
        <dbReference type="ARBA" id="ARBA00022958"/>
    </source>
</evidence>
<feature type="active site" description="Proton acceptor" evidence="9">
    <location>
        <position position="252"/>
    </location>
</feature>
<dbReference type="SUPFAM" id="SSF53613">
    <property type="entry name" value="Ribokinase-like"/>
    <property type="match status" value="1"/>
</dbReference>
<feature type="binding site" evidence="9">
    <location>
        <position position="246"/>
    </location>
    <ligand>
        <name>K(+)</name>
        <dbReference type="ChEBI" id="CHEBI:29103"/>
    </ligand>
</feature>
<comment type="caution">
    <text evidence="12">The sequence shown here is derived from an EMBL/GenBank/DDBJ whole genome shotgun (WGS) entry which is preliminary data.</text>
</comment>
<keyword evidence="5 9" id="KW-0067">ATP-binding</keyword>
<protein>
    <recommendedName>
        <fullName evidence="9">Ribokinase</fullName>
        <shortName evidence="9">RK</shortName>
        <ecNumber evidence="9">2.7.1.15</ecNumber>
    </recommendedName>
</protein>
<dbReference type="PANTHER" id="PTHR10584:SF166">
    <property type="entry name" value="RIBOKINASE"/>
    <property type="match status" value="1"/>
</dbReference>
<keyword evidence="3 9" id="KW-0547">Nucleotide-binding</keyword>
<keyword evidence="6 9" id="KW-0460">Magnesium</keyword>
<feature type="binding site" evidence="9">
    <location>
        <begin position="219"/>
        <end position="224"/>
    </location>
    <ligand>
        <name>ATP</name>
        <dbReference type="ChEBI" id="CHEBI:30616"/>
    </ligand>
</feature>
<comment type="caution">
    <text evidence="9">Lacks conserved residue(s) required for the propagation of feature annotation.</text>
</comment>
<feature type="binding site" evidence="9">
    <location>
        <begin position="27"/>
        <end position="29"/>
    </location>
    <ligand>
        <name>substrate</name>
    </ligand>
</feature>
<gene>
    <name evidence="9" type="primary">rbsK</name>
    <name evidence="12" type="ORF">ACFO6S_05770</name>
</gene>
<evidence type="ECO:0000259" key="11">
    <source>
        <dbReference type="Pfam" id="PF00294"/>
    </source>
</evidence>
<comment type="subcellular location">
    <subcellularLocation>
        <location evidence="9">Cytoplasm</location>
    </subcellularLocation>
</comment>
<feature type="binding site" evidence="9">
    <location>
        <position position="198"/>
    </location>
    <ligand>
        <name>ATP</name>
        <dbReference type="ChEBI" id="CHEBI:30616"/>
    </ligand>
</feature>
<evidence type="ECO:0000256" key="3">
    <source>
        <dbReference type="ARBA" id="ARBA00022741"/>
    </source>
</evidence>
<dbReference type="Pfam" id="PF00294">
    <property type="entry name" value="PfkB"/>
    <property type="match status" value="1"/>
</dbReference>
<keyword evidence="4 9" id="KW-0418">Kinase</keyword>
<feature type="binding site" evidence="9">
    <location>
        <position position="248"/>
    </location>
    <ligand>
        <name>K(+)</name>
        <dbReference type="ChEBI" id="CHEBI:29103"/>
    </ligand>
</feature>
<comment type="pathway">
    <text evidence="9">Carbohydrate metabolism; D-ribose degradation; D-ribose 5-phosphate from beta-D-ribopyranose: step 2/2.</text>
</comment>
<evidence type="ECO:0000256" key="5">
    <source>
        <dbReference type="ARBA" id="ARBA00022840"/>
    </source>
</evidence>
<evidence type="ECO:0000256" key="1">
    <source>
        <dbReference type="ARBA" id="ARBA00022679"/>
    </source>
</evidence>
<dbReference type="EC" id="2.7.1.15" evidence="9"/>
<evidence type="ECO:0000256" key="6">
    <source>
        <dbReference type="ARBA" id="ARBA00022842"/>
    </source>
</evidence>
<proteinExistence type="inferred from homology"/>
<dbReference type="HAMAP" id="MF_01987">
    <property type="entry name" value="Ribokinase"/>
    <property type="match status" value="1"/>
</dbReference>